<feature type="transmembrane region" description="Helical" evidence="1">
    <location>
        <begin position="6"/>
        <end position="25"/>
    </location>
</feature>
<dbReference type="EMBL" id="JACVXD010000004">
    <property type="protein sequence ID" value="MBD0824314.1"/>
    <property type="molecule type" value="Genomic_DNA"/>
</dbReference>
<proteinExistence type="predicted"/>
<gene>
    <name evidence="2" type="ORF">ICJ85_09795</name>
</gene>
<dbReference type="AlphaFoldDB" id="A0A8J6PU75"/>
<comment type="caution">
    <text evidence="2">The sequence shown here is derived from an EMBL/GenBank/DDBJ whole genome shotgun (WGS) entry which is preliminary data.</text>
</comment>
<keyword evidence="1" id="KW-0812">Transmembrane</keyword>
<evidence type="ECO:0000313" key="2">
    <source>
        <dbReference type="EMBL" id="MBD0824314.1"/>
    </source>
</evidence>
<evidence type="ECO:0000313" key="3">
    <source>
        <dbReference type="Proteomes" id="UP000621516"/>
    </source>
</evidence>
<sequence>MDFLGVSFTEWIGYAAMAMLLLSFTMKAVTKLRIVNSIGCLLFVIYGFMLDPIAKPIIITNGAILCVNLYYLLKK</sequence>
<reference evidence="2 3" key="1">
    <citation type="journal article" date="2018" name="J. Microbiol.">
        <title>Aestuariibaculum marinum sp. nov., a marine bacterium isolated from seawater in South Korea.</title>
        <authorList>
            <person name="Choi J."/>
            <person name="Lee D."/>
            <person name="Jang J.H."/>
            <person name="Cha S."/>
            <person name="Seo T."/>
        </authorList>
    </citation>
    <scope>NUCLEOTIDE SEQUENCE [LARGE SCALE GENOMIC DNA]</scope>
    <source>
        <strain evidence="2 3">IP7</strain>
    </source>
</reference>
<dbReference type="RefSeq" id="WP_188223609.1">
    <property type="nucleotide sequence ID" value="NZ_JACVXD010000004.1"/>
</dbReference>
<keyword evidence="1" id="KW-0472">Membrane</keyword>
<name>A0A8J6PU75_9FLAO</name>
<accession>A0A8J6PU75</accession>
<organism evidence="2 3">
    <name type="scientific">Aestuariibaculum marinum</name>
    <dbReference type="NCBI Taxonomy" id="2683592"/>
    <lineage>
        <taxon>Bacteria</taxon>
        <taxon>Pseudomonadati</taxon>
        <taxon>Bacteroidota</taxon>
        <taxon>Flavobacteriia</taxon>
        <taxon>Flavobacteriales</taxon>
        <taxon>Flavobacteriaceae</taxon>
    </lineage>
</organism>
<keyword evidence="3" id="KW-1185">Reference proteome</keyword>
<dbReference type="Proteomes" id="UP000621516">
    <property type="component" value="Unassembled WGS sequence"/>
</dbReference>
<feature type="transmembrane region" description="Helical" evidence="1">
    <location>
        <begin position="32"/>
        <end position="50"/>
    </location>
</feature>
<keyword evidence="1" id="KW-1133">Transmembrane helix</keyword>
<feature type="transmembrane region" description="Helical" evidence="1">
    <location>
        <begin position="56"/>
        <end position="73"/>
    </location>
</feature>
<protein>
    <submittedName>
        <fullName evidence="2">Uroporphyrinogen decarboxylase</fullName>
    </submittedName>
</protein>
<evidence type="ECO:0000256" key="1">
    <source>
        <dbReference type="SAM" id="Phobius"/>
    </source>
</evidence>